<dbReference type="EMBL" id="CADCWG010000124">
    <property type="protein sequence ID" value="CAA9551892.1"/>
    <property type="molecule type" value="Genomic_DNA"/>
</dbReference>
<proteinExistence type="predicted"/>
<evidence type="ECO:0000313" key="2">
    <source>
        <dbReference type="EMBL" id="CAA9551892.1"/>
    </source>
</evidence>
<protein>
    <submittedName>
        <fullName evidence="2">Uncharacterized protein</fullName>
    </submittedName>
</protein>
<feature type="non-terminal residue" evidence="2">
    <location>
        <position position="1"/>
    </location>
</feature>
<accession>A0A6J4UKF1</accession>
<sequence>ARAYPARTVGRRRPPTDEAGPHGRRPRAPGDVGRRLGRRVRGRRRRADAGNDRRGSRRRPGRIGTPTPPRGDPGVLVPLLGRRTAPRASVTRRGPSAAECGPRPGAACLRGRRRDGRRLVPL</sequence>
<reference evidence="2" key="1">
    <citation type="submission" date="2020-02" db="EMBL/GenBank/DDBJ databases">
        <authorList>
            <person name="Meier V. D."/>
        </authorList>
    </citation>
    <scope>NUCLEOTIDE SEQUENCE</scope>
    <source>
        <strain evidence="2">AVDCRST_MAG49</strain>
    </source>
</reference>
<gene>
    <name evidence="2" type="ORF">AVDCRST_MAG49-1862</name>
</gene>
<feature type="non-terminal residue" evidence="2">
    <location>
        <position position="122"/>
    </location>
</feature>
<feature type="region of interest" description="Disordered" evidence="1">
    <location>
        <begin position="1"/>
        <end position="122"/>
    </location>
</feature>
<name>A0A6J4UKF1_9BACT</name>
<evidence type="ECO:0000256" key="1">
    <source>
        <dbReference type="SAM" id="MobiDB-lite"/>
    </source>
</evidence>
<feature type="compositionally biased region" description="Basic residues" evidence="1">
    <location>
        <begin position="35"/>
        <end position="46"/>
    </location>
</feature>
<organism evidence="2">
    <name type="scientific">uncultured Thermomicrobiales bacterium</name>
    <dbReference type="NCBI Taxonomy" id="1645740"/>
    <lineage>
        <taxon>Bacteria</taxon>
        <taxon>Pseudomonadati</taxon>
        <taxon>Thermomicrobiota</taxon>
        <taxon>Thermomicrobia</taxon>
        <taxon>Thermomicrobiales</taxon>
        <taxon>environmental samples</taxon>
    </lineage>
</organism>
<dbReference type="AlphaFoldDB" id="A0A6J4UKF1"/>